<feature type="transmembrane region" description="Helical" evidence="7">
    <location>
        <begin position="170"/>
        <end position="194"/>
    </location>
</feature>
<reference evidence="9 10" key="1">
    <citation type="submission" date="2017-06" db="EMBL/GenBank/DDBJ databases">
        <title>Genome sequencing of cyanobaciteial culture collection at National Institute for Environmental Studies (NIES).</title>
        <authorList>
            <person name="Hirose Y."/>
            <person name="Shimura Y."/>
            <person name="Fujisawa T."/>
            <person name="Nakamura Y."/>
            <person name="Kawachi M."/>
        </authorList>
    </citation>
    <scope>NUCLEOTIDE SEQUENCE [LARGE SCALE GENOMIC DNA]</scope>
    <source>
        <strain evidence="9 10">NIES-267</strain>
    </source>
</reference>
<sequence>MTNFFKRLPASLFLWIAVIIFGAANAITKRLTEIGAENLMDGRNPISFCNVLFVGNVCAALVLFLIYGRQLHPSNWKHLSQKDWLSLVGVSILSGALAPALIFEALARTQATNVVLISRLEPPLVLALSFFILGERVNFLQVVGAVVSFLGICTIVILQTLLENMMSTEGFLAIGLGEILTAIGAVGLAIATILSKKSLDNISPGFYSLFRTVLGAIIFFIAAMLLYGPNHFSDIFSPLLWQWMLLYGAIIVALGQSLWFIGLEGSPSSKISLAGSFIPISGIAAAFFVLGEVPTLAQYIGGSIVILGIFISQIGIRKENQRLANREKLTKQMDNEVGFKGI</sequence>
<evidence type="ECO:0000256" key="5">
    <source>
        <dbReference type="ARBA" id="ARBA00022989"/>
    </source>
</evidence>
<keyword evidence="5 7" id="KW-1133">Transmembrane helix</keyword>
<dbReference type="Proteomes" id="UP000218418">
    <property type="component" value="Chromosome"/>
</dbReference>
<feature type="transmembrane region" description="Helical" evidence="7">
    <location>
        <begin position="87"/>
        <end position="107"/>
    </location>
</feature>
<dbReference type="OrthoDB" id="505666at2"/>
<feature type="transmembrane region" description="Helical" evidence="7">
    <location>
        <begin position="45"/>
        <end position="67"/>
    </location>
</feature>
<dbReference type="InterPro" id="IPR000620">
    <property type="entry name" value="EamA_dom"/>
</dbReference>
<evidence type="ECO:0000313" key="9">
    <source>
        <dbReference type="EMBL" id="BAY82414.1"/>
    </source>
</evidence>
<feature type="domain" description="EamA" evidence="8">
    <location>
        <begin position="12"/>
        <end position="156"/>
    </location>
</feature>
<feature type="transmembrane region" description="Helical" evidence="7">
    <location>
        <begin position="139"/>
        <end position="158"/>
    </location>
</feature>
<protein>
    <recommendedName>
        <fullName evidence="8">EamA domain-containing protein</fullName>
    </recommendedName>
</protein>
<keyword evidence="6 7" id="KW-0472">Membrane</keyword>
<dbReference type="Pfam" id="PF00892">
    <property type="entry name" value="EamA"/>
    <property type="match status" value="2"/>
</dbReference>
<name>A0A1Z4LML6_9CYAN</name>
<feature type="transmembrane region" description="Helical" evidence="7">
    <location>
        <begin position="240"/>
        <end position="261"/>
    </location>
</feature>
<accession>A0A1Z4LML6</accession>
<dbReference type="SUPFAM" id="SSF103481">
    <property type="entry name" value="Multidrug resistance efflux transporter EmrE"/>
    <property type="match status" value="2"/>
</dbReference>
<dbReference type="EMBL" id="AP018227">
    <property type="protein sequence ID" value="BAY82414.1"/>
    <property type="molecule type" value="Genomic_DNA"/>
</dbReference>
<dbReference type="PANTHER" id="PTHR32322:SF18">
    <property type="entry name" value="S-ADENOSYLMETHIONINE_S-ADENOSYLHOMOCYSTEINE TRANSPORTER"/>
    <property type="match status" value="1"/>
</dbReference>
<dbReference type="InterPro" id="IPR037185">
    <property type="entry name" value="EmrE-like"/>
</dbReference>
<feature type="transmembrane region" description="Helical" evidence="7">
    <location>
        <begin position="273"/>
        <end position="290"/>
    </location>
</feature>
<evidence type="ECO:0000313" key="10">
    <source>
        <dbReference type="Proteomes" id="UP000218418"/>
    </source>
</evidence>
<organism evidence="9 10">
    <name type="scientific">Calothrix parasitica NIES-267</name>
    <dbReference type="NCBI Taxonomy" id="1973488"/>
    <lineage>
        <taxon>Bacteria</taxon>
        <taxon>Bacillati</taxon>
        <taxon>Cyanobacteriota</taxon>
        <taxon>Cyanophyceae</taxon>
        <taxon>Nostocales</taxon>
        <taxon>Calotrichaceae</taxon>
        <taxon>Calothrix</taxon>
    </lineage>
</organism>
<evidence type="ECO:0000256" key="1">
    <source>
        <dbReference type="ARBA" id="ARBA00004651"/>
    </source>
</evidence>
<evidence type="ECO:0000259" key="8">
    <source>
        <dbReference type="Pfam" id="PF00892"/>
    </source>
</evidence>
<dbReference type="PANTHER" id="PTHR32322">
    <property type="entry name" value="INNER MEMBRANE TRANSPORTER"/>
    <property type="match status" value="1"/>
</dbReference>
<evidence type="ECO:0000256" key="7">
    <source>
        <dbReference type="SAM" id="Phobius"/>
    </source>
</evidence>
<proteinExistence type="inferred from homology"/>
<evidence type="ECO:0000256" key="2">
    <source>
        <dbReference type="ARBA" id="ARBA00007362"/>
    </source>
</evidence>
<comment type="similarity">
    <text evidence="2">Belongs to the EamA transporter family.</text>
</comment>
<feature type="domain" description="EamA" evidence="8">
    <location>
        <begin position="176"/>
        <end position="311"/>
    </location>
</feature>
<keyword evidence="3" id="KW-1003">Cell membrane</keyword>
<dbReference type="GO" id="GO:0005886">
    <property type="term" value="C:plasma membrane"/>
    <property type="evidence" value="ECO:0007669"/>
    <property type="project" value="UniProtKB-SubCell"/>
</dbReference>
<evidence type="ECO:0000256" key="4">
    <source>
        <dbReference type="ARBA" id="ARBA00022692"/>
    </source>
</evidence>
<keyword evidence="4 7" id="KW-0812">Transmembrane</keyword>
<gene>
    <name evidence="9" type="ORF">NIES267_18940</name>
</gene>
<evidence type="ECO:0000256" key="3">
    <source>
        <dbReference type="ARBA" id="ARBA00022475"/>
    </source>
</evidence>
<dbReference type="AlphaFoldDB" id="A0A1Z4LML6"/>
<dbReference type="InterPro" id="IPR050638">
    <property type="entry name" value="AA-Vitamin_Transporters"/>
</dbReference>
<evidence type="ECO:0000256" key="6">
    <source>
        <dbReference type="ARBA" id="ARBA00023136"/>
    </source>
</evidence>
<feature type="transmembrane region" description="Helical" evidence="7">
    <location>
        <begin position="206"/>
        <end position="228"/>
    </location>
</feature>
<keyword evidence="10" id="KW-1185">Reference proteome</keyword>
<feature type="transmembrane region" description="Helical" evidence="7">
    <location>
        <begin position="296"/>
        <end position="316"/>
    </location>
</feature>
<comment type="subcellular location">
    <subcellularLocation>
        <location evidence="1">Cell membrane</location>
        <topology evidence="1">Multi-pass membrane protein</topology>
    </subcellularLocation>
</comment>